<organism evidence="1 2">
    <name type="scientific">Kickxella alabastrina</name>
    <dbReference type="NCBI Taxonomy" id="61397"/>
    <lineage>
        <taxon>Eukaryota</taxon>
        <taxon>Fungi</taxon>
        <taxon>Fungi incertae sedis</taxon>
        <taxon>Zoopagomycota</taxon>
        <taxon>Kickxellomycotina</taxon>
        <taxon>Kickxellomycetes</taxon>
        <taxon>Kickxellales</taxon>
        <taxon>Kickxellaceae</taxon>
        <taxon>Kickxella</taxon>
    </lineage>
</organism>
<feature type="non-terminal residue" evidence="1">
    <location>
        <position position="142"/>
    </location>
</feature>
<dbReference type="EMBL" id="JANBPG010001975">
    <property type="protein sequence ID" value="KAJ1887520.1"/>
    <property type="molecule type" value="Genomic_DNA"/>
</dbReference>
<evidence type="ECO:0000313" key="1">
    <source>
        <dbReference type="EMBL" id="KAJ1887520.1"/>
    </source>
</evidence>
<gene>
    <name evidence="1" type="ORF">LPJ66_009072</name>
</gene>
<dbReference type="Proteomes" id="UP001150581">
    <property type="component" value="Unassembled WGS sequence"/>
</dbReference>
<name>A0ACC1I4Y9_9FUNG</name>
<accession>A0ACC1I4Y9</accession>
<protein>
    <submittedName>
        <fullName evidence="1">Uncharacterized protein</fullName>
    </submittedName>
</protein>
<comment type="caution">
    <text evidence="1">The sequence shown here is derived from an EMBL/GenBank/DDBJ whole genome shotgun (WGS) entry which is preliminary data.</text>
</comment>
<keyword evidence="2" id="KW-1185">Reference proteome</keyword>
<proteinExistence type="predicted"/>
<sequence>MPIFSFIKNLVGGQQQPSTAEHPAAAPAAAPASATSTDTPNTPSVCEQSNHTDNSDKSNALTTAKPPLRPPPPMSTAPKNPSSRSKPPLSISDPNSSPKTRPPLTPVSGESLLRTESSSSVYRDFTGQGHADRGHWNDPPTA</sequence>
<reference evidence="1" key="1">
    <citation type="submission" date="2022-07" db="EMBL/GenBank/DDBJ databases">
        <title>Phylogenomic reconstructions and comparative analyses of Kickxellomycotina fungi.</title>
        <authorList>
            <person name="Reynolds N.K."/>
            <person name="Stajich J.E."/>
            <person name="Barry K."/>
            <person name="Grigoriev I.V."/>
            <person name="Crous P."/>
            <person name="Smith M.E."/>
        </authorList>
    </citation>
    <scope>NUCLEOTIDE SEQUENCE</scope>
    <source>
        <strain evidence="1">Benny 63K</strain>
    </source>
</reference>
<evidence type="ECO:0000313" key="2">
    <source>
        <dbReference type="Proteomes" id="UP001150581"/>
    </source>
</evidence>